<dbReference type="Proteomes" id="UP000726777">
    <property type="component" value="Unassembled WGS sequence"/>
</dbReference>
<name>A0A9Q3YFZ0_VIBPH</name>
<dbReference type="AlphaFoldDB" id="A0A9Q3YFZ0"/>
<accession>A0A9Q3YFZ0</accession>
<reference evidence="1" key="1">
    <citation type="submission" date="2020-09" db="EMBL/GenBank/DDBJ databases">
        <title>Genome sequence of Vibrio parahaemolyticus isolates.</title>
        <authorList>
            <person name="Hammerl J.A."/>
            <person name="Strauch E."/>
        </authorList>
    </citation>
    <scope>NUCLEOTIDE SEQUENCE</scope>
    <source>
        <strain evidence="1">17-VB00146</strain>
    </source>
</reference>
<dbReference type="Gene3D" id="3.90.320.10">
    <property type="match status" value="1"/>
</dbReference>
<comment type="caution">
    <text evidence="1">The sequence shown here is derived from an EMBL/GenBank/DDBJ whole genome shotgun (WGS) entry which is preliminary data.</text>
</comment>
<sequence length="393" mass="45479">MVASSAVKFDLESIFVDLSQSKNGVNKHVNVNPKLTSTVTGVRTWGTLPIEAYQNGKPAWLDDKGELIQGIFVNMPDSEYHAIKSCLSSSCLKKFAFDPQKGYDYFLGKKETKEQSPQLKRSMTAGHLIHGHVLEPWLSNYGVKTTQEIEELEKAGFKVLENHDALKKVMQDHDLKGGNKKISEKLHLVQQEVDKSYIYYPDYIESVKDNAGSRFLERSDFEQAKKAAALFVNSSLFARNYKRGGYNELTIIAFDDKTGMWLKARIDRVDDKYRMLDLKTIHTLSEAQVRRDIDDKLYAIQGAFYKRVAELASFELRDMFALTFIEWDECVRYANAYITDRSWERTKIFEQEIYEDFVDWHRTTENKDSLNYSGEMMMDLSFYKLSRRPRVGS</sequence>
<organism evidence="1 2">
    <name type="scientific">Vibrio parahaemolyticus</name>
    <dbReference type="NCBI Taxonomy" id="670"/>
    <lineage>
        <taxon>Bacteria</taxon>
        <taxon>Pseudomonadati</taxon>
        <taxon>Pseudomonadota</taxon>
        <taxon>Gammaproteobacteria</taxon>
        <taxon>Vibrionales</taxon>
        <taxon>Vibrionaceae</taxon>
        <taxon>Vibrio</taxon>
    </lineage>
</organism>
<evidence type="ECO:0000313" key="2">
    <source>
        <dbReference type="Proteomes" id="UP000726777"/>
    </source>
</evidence>
<gene>
    <name evidence="1" type="ORF">IB292_01780</name>
</gene>
<evidence type="ECO:0000313" key="1">
    <source>
        <dbReference type="EMBL" id="MCC3803756.1"/>
    </source>
</evidence>
<dbReference type="RefSeq" id="WP_228085427.1">
    <property type="nucleotide sequence ID" value="NZ_JACVHL010000002.1"/>
</dbReference>
<protein>
    <submittedName>
        <fullName evidence="1">PD-(D/E)XK nuclease-like domain-containing protein</fullName>
    </submittedName>
</protein>
<proteinExistence type="predicted"/>
<dbReference type="InterPro" id="IPR011604">
    <property type="entry name" value="PDDEXK-like_dom_sf"/>
</dbReference>
<dbReference type="EMBL" id="JACVHL010000002">
    <property type="protein sequence ID" value="MCC3803756.1"/>
    <property type="molecule type" value="Genomic_DNA"/>
</dbReference>